<evidence type="ECO:0000259" key="11">
    <source>
        <dbReference type="PROSITE" id="PS50115"/>
    </source>
</evidence>
<evidence type="ECO:0000256" key="1">
    <source>
        <dbReference type="ARBA" id="ARBA00004496"/>
    </source>
</evidence>
<dbReference type="InterPro" id="IPR038508">
    <property type="entry name" value="ArfGAP_dom_sf"/>
</dbReference>
<feature type="domain" description="PH" evidence="10">
    <location>
        <begin position="108"/>
        <end position="208"/>
    </location>
</feature>
<keyword evidence="3" id="KW-0963">Cytoplasm</keyword>
<name>A0A6A4W1S4_AMPAM</name>
<dbReference type="Proteomes" id="UP000440578">
    <property type="component" value="Unassembled WGS sequence"/>
</dbReference>
<keyword evidence="6 8" id="KW-0863">Zinc-finger</keyword>
<dbReference type="GO" id="GO:0005547">
    <property type="term" value="F:phosphatidylinositol-3,4,5-trisphosphate binding"/>
    <property type="evidence" value="ECO:0007669"/>
    <property type="project" value="TreeGrafter"/>
</dbReference>
<keyword evidence="2" id="KW-0343">GTPase activation</keyword>
<dbReference type="SMART" id="SM00233">
    <property type="entry name" value="PH"/>
    <property type="match status" value="2"/>
</dbReference>
<evidence type="ECO:0000259" key="10">
    <source>
        <dbReference type="PROSITE" id="PS50003"/>
    </source>
</evidence>
<organism evidence="12 13">
    <name type="scientific">Amphibalanus amphitrite</name>
    <name type="common">Striped barnacle</name>
    <name type="synonym">Balanus amphitrite</name>
    <dbReference type="NCBI Taxonomy" id="1232801"/>
    <lineage>
        <taxon>Eukaryota</taxon>
        <taxon>Metazoa</taxon>
        <taxon>Ecdysozoa</taxon>
        <taxon>Arthropoda</taxon>
        <taxon>Crustacea</taxon>
        <taxon>Multicrustacea</taxon>
        <taxon>Cirripedia</taxon>
        <taxon>Thoracica</taxon>
        <taxon>Thoracicalcarea</taxon>
        <taxon>Balanomorpha</taxon>
        <taxon>Balanoidea</taxon>
        <taxon>Balanidae</taxon>
        <taxon>Amphibalaninae</taxon>
        <taxon>Amphibalanus</taxon>
    </lineage>
</organism>
<feature type="region of interest" description="Disordered" evidence="9">
    <location>
        <begin position="336"/>
        <end position="357"/>
    </location>
</feature>
<evidence type="ECO:0000256" key="8">
    <source>
        <dbReference type="PROSITE-ProRule" id="PRU00288"/>
    </source>
</evidence>
<feature type="compositionally biased region" description="Basic residues" evidence="9">
    <location>
        <begin position="345"/>
        <end position="357"/>
    </location>
</feature>
<dbReference type="FunFam" id="2.30.29.30:FF:000099">
    <property type="entry name" value="Arf-GAP with dual PH domain-containing protein 1"/>
    <property type="match status" value="1"/>
</dbReference>
<dbReference type="AlphaFoldDB" id="A0A6A4W1S4"/>
<dbReference type="PROSITE" id="PS50003">
    <property type="entry name" value="PH_DOMAIN"/>
    <property type="match status" value="2"/>
</dbReference>
<dbReference type="InterPro" id="IPR001164">
    <property type="entry name" value="ArfGAP_dom"/>
</dbReference>
<comment type="caution">
    <text evidence="12">The sequence shown here is derived from an EMBL/GenBank/DDBJ whole genome shotgun (WGS) entry which is preliminary data.</text>
</comment>
<accession>A0A6A4W1S4</accession>
<dbReference type="FunFam" id="2.30.29.30:FF:000080">
    <property type="entry name" value="Arf-GAP with dual PH domain-containing protein 1"/>
    <property type="match status" value="1"/>
</dbReference>
<dbReference type="GO" id="GO:0005096">
    <property type="term" value="F:GTPase activator activity"/>
    <property type="evidence" value="ECO:0007669"/>
    <property type="project" value="UniProtKB-KW"/>
</dbReference>
<dbReference type="SUPFAM" id="SSF57863">
    <property type="entry name" value="ArfGap/RecO-like zinc finger"/>
    <property type="match status" value="1"/>
</dbReference>
<dbReference type="SMART" id="SM00105">
    <property type="entry name" value="ArfGap"/>
    <property type="match status" value="1"/>
</dbReference>
<dbReference type="PROSITE" id="PS50115">
    <property type="entry name" value="ARFGAP"/>
    <property type="match status" value="1"/>
</dbReference>
<dbReference type="GO" id="GO:0005886">
    <property type="term" value="C:plasma membrane"/>
    <property type="evidence" value="ECO:0007669"/>
    <property type="project" value="TreeGrafter"/>
</dbReference>
<dbReference type="Pfam" id="PF01412">
    <property type="entry name" value="ArfGap"/>
    <property type="match status" value="1"/>
</dbReference>
<evidence type="ECO:0000256" key="9">
    <source>
        <dbReference type="SAM" id="MobiDB-lite"/>
    </source>
</evidence>
<feature type="domain" description="PH" evidence="10">
    <location>
        <begin position="230"/>
        <end position="331"/>
    </location>
</feature>
<dbReference type="Gene3D" id="2.30.29.30">
    <property type="entry name" value="Pleckstrin-homology domain (PH domain)/Phosphotyrosine-binding domain (PTB)"/>
    <property type="match status" value="2"/>
</dbReference>
<evidence type="ECO:0000256" key="6">
    <source>
        <dbReference type="ARBA" id="ARBA00022771"/>
    </source>
</evidence>
<evidence type="ECO:0000313" key="13">
    <source>
        <dbReference type="Proteomes" id="UP000440578"/>
    </source>
</evidence>
<evidence type="ECO:0000256" key="5">
    <source>
        <dbReference type="ARBA" id="ARBA00022737"/>
    </source>
</evidence>
<evidence type="ECO:0000256" key="7">
    <source>
        <dbReference type="ARBA" id="ARBA00022833"/>
    </source>
</evidence>
<dbReference type="PANTHER" id="PTHR46021:SF2">
    <property type="entry name" value="ARF-GAP WITH DUAL PH DOMAIN-CONTAINING PROTEIN 1"/>
    <property type="match status" value="1"/>
</dbReference>
<dbReference type="InterPro" id="IPR037278">
    <property type="entry name" value="ARFGAP/RecO"/>
</dbReference>
<evidence type="ECO:0000313" key="12">
    <source>
        <dbReference type="EMBL" id="KAF0300375.1"/>
    </source>
</evidence>
<keyword evidence="4" id="KW-0479">Metal-binding</keyword>
<dbReference type="EMBL" id="VIIS01001272">
    <property type="protein sequence ID" value="KAF0300375.1"/>
    <property type="molecule type" value="Genomic_DNA"/>
</dbReference>
<proteinExistence type="predicted"/>
<dbReference type="SUPFAM" id="SSF50729">
    <property type="entry name" value="PH domain-like"/>
    <property type="match status" value="2"/>
</dbReference>
<dbReference type="InterPro" id="IPR037849">
    <property type="entry name" value="PH1_ADAP"/>
</dbReference>
<dbReference type="CDD" id="cd13252">
    <property type="entry name" value="PH1_ADAP"/>
    <property type="match status" value="1"/>
</dbReference>
<dbReference type="GO" id="GO:0005737">
    <property type="term" value="C:cytoplasm"/>
    <property type="evidence" value="ECO:0007669"/>
    <property type="project" value="UniProtKB-SubCell"/>
</dbReference>
<feature type="domain" description="Arf-GAP" evidence="11">
    <location>
        <begin position="1"/>
        <end position="105"/>
    </location>
</feature>
<sequence>MQALEVEYASYNLGVFLCTTCVGIHRSMGTHISQTRHLRVDRWLDENQIIFMEQHGNEVSNAHYERYLPDCYRRPDGCAPAVLLEQFIRAKYEREEFLEPARQVGYMASTKSGHLMKRGRDAAKFEIRRFELSEATNTLSYYVKEGKHPKQTMSLQAMNVALVPEKVNHPNGMQITYVTHGTIRHIFVYHNDGQTTIDWYMAIRNAKLNYLRVAFPGHSAAELTADLTHDFHLEGWLHKIGPRAGDQYRRRWFTLDDRQLMYHDQPLDPVPKGVISIGEPPEWAVKEGVPPGSKDQGFSFTLKTPERTYLLSAQTAQERTNWMQAITEVLRTPPTPQQRALAGSLHRKQSSGRRILR</sequence>
<comment type="subcellular location">
    <subcellularLocation>
        <location evidence="1">Cytoplasm</location>
    </subcellularLocation>
</comment>
<reference evidence="12 13" key="1">
    <citation type="submission" date="2019-07" db="EMBL/GenBank/DDBJ databases">
        <title>Draft genome assembly of a fouling barnacle, Amphibalanus amphitrite (Darwin, 1854): The first reference genome for Thecostraca.</title>
        <authorList>
            <person name="Kim W."/>
        </authorList>
    </citation>
    <scope>NUCLEOTIDE SEQUENCE [LARGE SCALE GENOMIC DNA]</scope>
    <source>
        <strain evidence="12">SNU_AA5</strain>
        <tissue evidence="12">Soma without cirri and trophi</tissue>
    </source>
</reference>
<keyword evidence="5" id="KW-0677">Repeat</keyword>
<dbReference type="InterPro" id="IPR011993">
    <property type="entry name" value="PH-like_dom_sf"/>
</dbReference>
<dbReference type="PANTHER" id="PTHR46021">
    <property type="entry name" value="ARF-GAP WITH DUAL PH DOMAIN-CONTAINING PROTEIN 1-LIKE PROTEIN"/>
    <property type="match status" value="1"/>
</dbReference>
<dbReference type="InterPro" id="IPR052589">
    <property type="entry name" value="Arf-GAP_dual-PH_domain"/>
</dbReference>
<dbReference type="Gene3D" id="1.10.220.150">
    <property type="entry name" value="Arf GTPase activating protein"/>
    <property type="match status" value="1"/>
</dbReference>
<dbReference type="Pfam" id="PF00169">
    <property type="entry name" value="PH"/>
    <property type="match status" value="2"/>
</dbReference>
<protein>
    <submittedName>
        <fullName evidence="12">Arf-GAP with dual PH domain-containing protein 1</fullName>
    </submittedName>
</protein>
<dbReference type="GO" id="GO:1902936">
    <property type="term" value="F:phosphatidylinositol bisphosphate binding"/>
    <property type="evidence" value="ECO:0007669"/>
    <property type="project" value="InterPro"/>
</dbReference>
<evidence type="ECO:0000256" key="2">
    <source>
        <dbReference type="ARBA" id="ARBA00022468"/>
    </source>
</evidence>
<evidence type="ECO:0000256" key="4">
    <source>
        <dbReference type="ARBA" id="ARBA00022723"/>
    </source>
</evidence>
<dbReference type="InterPro" id="IPR001849">
    <property type="entry name" value="PH_domain"/>
</dbReference>
<dbReference type="OrthoDB" id="10266696at2759"/>
<keyword evidence="7" id="KW-0862">Zinc</keyword>
<dbReference type="GO" id="GO:0008270">
    <property type="term" value="F:zinc ion binding"/>
    <property type="evidence" value="ECO:0007669"/>
    <property type="project" value="UniProtKB-KW"/>
</dbReference>
<keyword evidence="13" id="KW-1185">Reference proteome</keyword>
<evidence type="ECO:0000256" key="3">
    <source>
        <dbReference type="ARBA" id="ARBA00022490"/>
    </source>
</evidence>
<gene>
    <name evidence="12" type="primary">ADAP1_0</name>
    <name evidence="12" type="ORF">FJT64_027128</name>
</gene>